<dbReference type="Gene3D" id="2.150.10.10">
    <property type="entry name" value="Serralysin-like metalloprotease, C-terminal"/>
    <property type="match status" value="1"/>
</dbReference>
<sequence length="1591" mass="172997">MSGLISSYNPFGPFTAGIDNIRGVTANLLDGVTDGGHPAGLLSEVIENSSSLSDSVDGRLDSLEWLPGDIPSNDSLYRDIHNDVLDALNSPDPATQAEAQAIQDWLDDNGLWDDGYADWWEDQNDPDNGDDPEDSPTDDESPEGDRVDPLVIDLDGDGIELSSVENSTANFDLDGNGFAERTGWVDADDGILVRDIDADGNIRDISELFGDTDGHVDGFSNLSSFDENADGVIDASDAIFAELQIWRDLDQDGVSDSGELFSMSAIGITAISLSTTALNSTIAGNEVPLGSTVTFDDGSTSTMVDVFFSRNPFDSNVVLDPEFEASVEAQLLPQLFGSGAVASTTVALTLDPSLATDAQAMLTMLEEGRIDDYHAAFEDFLIDWAGAGSASETGRGPHVNGQKLATLEAFFDQGFVQLVGSTPMSDPQNAATGAQMDELFDTYRDWLSIRFIAQAAMSSVALTVTDTTTDQDIADAFAAHPLSGLAFLVDGYSERDFRTSGSMESVLEGLEAAVTTEVVSPAGAASIAHLLEYDYRNSGQTFDALLRSSAESAGLAEDSLFFAELIYSGTHQILEGTESGDTLALTSGSGYFLGRGGDDTLSNTGGNNVFFGGEGDDTLISGDGSDHYHYALGDGSDLIRDYDPSSNSGSDTLTFSDIASTDVTMVQSSYDLVITTSTGETITIDNYFDTDQDYAIESIVFSDGVTLSWQDVRDRSVADQVALGHATIYGTELQENYVHTSGDGSYVINDYDFSSNTANDTLTFADQASTDVTMVQSSYDLVITTSTGETVTIDNYFDTDQDYAIESIVFSDGVTLSWQDVRDRSVADQVALGHATIYGTELQENYVHTSGDGSYVINDYDFSSNSATDTLTFADQASTDVTMVQSSYDLVITTSTGETVTIDNYFDTDADFHIEQIAFSDGVTLSWQNVRDRSVADQVAAGQAIIFGTELEENYVHTSGDGSYMIRDYDFSSNTANDRLTFSDIASTDVTMVQNSYDLVITTSGGETITIDNYFDTDQDYNIEYLTFSDGISMGWQNVRDRSVADQVAEGYAVVEGTELRENYVHTSGDGSYIIRDYDYSSNTATDTLTFTDQASTDVTMVQNAYDLVITTSTGETITIDNYFDTDQDYNIEELVFTDGVTLNWQNVRDRSVADQVAEGYAVVEGTELRENYVHTSGDGSYIIRDYDYSSNTATDTLTFTDQASTDVTMVQNAYDLVITTSTGETITIDNYFDTDQDYNIEELVFTDGVTLNWQGVRDRSVADQIAEGYAVVEGTELRENYVHNSGDGSYIIRDYDYSSNTATDTLTFTDQASTDVTMVQNAYDLVITTSGGETITIDNYFDTDQDYNIEELVFTDGVTLNWQGVRDRSVADQVAEGYAVVEGTELRENYVHNSGDGSYTIRDYDYSSNTATDTLTFADLDSTDVTVIQNSYDLVITTSGEDVVTIDNYFDTDQDYNIEQISFADGVTLNWQGVRDRSVADQLAEGYAVIEGTELQENYVHSTGDGSYMIRDYDYSSNSATDTFLFTDQDQADVTLAVGATNDLVMTTSGGETITIDNYFDSDMDYAMDQISFADGTTLTWQDVNNMLLV</sequence>
<dbReference type="EMBL" id="CP046620">
    <property type="protein sequence ID" value="QHQ35808.1"/>
    <property type="molecule type" value="Genomic_DNA"/>
</dbReference>
<feature type="compositionally biased region" description="Acidic residues" evidence="1">
    <location>
        <begin position="115"/>
        <end position="142"/>
    </location>
</feature>
<dbReference type="PANTHER" id="PTHR39431">
    <property type="entry name" value="FRPA/C-RELATED PROTEIN"/>
    <property type="match status" value="1"/>
</dbReference>
<feature type="domain" description="Haemolysin-type calcium binding-related" evidence="2">
    <location>
        <begin position="780"/>
        <end position="819"/>
    </location>
</feature>
<dbReference type="InterPro" id="IPR048051">
    <property type="entry name" value="BapA-like_prefix-like"/>
</dbReference>
<feature type="domain" description="Biofilm-associated protein BapA-like prefix-like" evidence="3">
    <location>
        <begin position="1210"/>
        <end position="1255"/>
    </location>
</feature>
<name>A0A6P1SZB3_9RHOB</name>
<gene>
    <name evidence="4" type="ORF">GO499_11805</name>
</gene>
<evidence type="ECO:0000259" key="3">
    <source>
        <dbReference type="Pfam" id="PF22783"/>
    </source>
</evidence>
<evidence type="ECO:0000313" key="5">
    <source>
        <dbReference type="Proteomes" id="UP000464495"/>
    </source>
</evidence>
<dbReference type="InterPro" id="IPR011049">
    <property type="entry name" value="Serralysin-like_metalloprot_C"/>
</dbReference>
<evidence type="ECO:0000313" key="4">
    <source>
        <dbReference type="EMBL" id="QHQ35808.1"/>
    </source>
</evidence>
<dbReference type="Proteomes" id="UP000464495">
    <property type="component" value="Chromosome"/>
</dbReference>
<dbReference type="InterPro" id="IPR010566">
    <property type="entry name" value="Haemolys_ca-bd"/>
</dbReference>
<accession>A0A6P1SZB3</accession>
<dbReference type="RefSeq" id="WP_161862366.1">
    <property type="nucleotide sequence ID" value="NZ_CP046620.1"/>
</dbReference>
<evidence type="ECO:0008006" key="6">
    <source>
        <dbReference type="Google" id="ProtNLM"/>
    </source>
</evidence>
<evidence type="ECO:0000256" key="1">
    <source>
        <dbReference type="SAM" id="MobiDB-lite"/>
    </source>
</evidence>
<dbReference type="Pfam" id="PF06594">
    <property type="entry name" value="HCBP_related"/>
    <property type="match status" value="6"/>
</dbReference>
<feature type="domain" description="Haemolysin-type calcium binding-related" evidence="2">
    <location>
        <begin position="671"/>
        <end position="710"/>
    </location>
</feature>
<feature type="domain" description="Haemolysin-type calcium binding-related" evidence="2">
    <location>
        <begin position="998"/>
        <end position="1034"/>
    </location>
</feature>
<feature type="region of interest" description="Disordered" evidence="1">
    <location>
        <begin position="115"/>
        <end position="150"/>
    </location>
</feature>
<dbReference type="Pfam" id="PF22783">
    <property type="entry name" value="BapA_N"/>
    <property type="match status" value="3"/>
</dbReference>
<feature type="domain" description="Haemolysin-type calcium binding-related" evidence="2">
    <location>
        <begin position="1544"/>
        <end position="1583"/>
    </location>
</feature>
<dbReference type="KEGG" id="amaq:GO499_11805"/>
<organism evidence="4 5">
    <name type="scientific">Algicella marina</name>
    <dbReference type="NCBI Taxonomy" id="2683284"/>
    <lineage>
        <taxon>Bacteria</taxon>
        <taxon>Pseudomonadati</taxon>
        <taxon>Pseudomonadota</taxon>
        <taxon>Alphaproteobacteria</taxon>
        <taxon>Rhodobacterales</taxon>
        <taxon>Paracoccaceae</taxon>
        <taxon>Algicella</taxon>
    </lineage>
</organism>
<dbReference type="PANTHER" id="PTHR39431:SF1">
    <property type="entry name" value="FRPA_C-RELATED PROTEIN"/>
    <property type="match status" value="1"/>
</dbReference>
<feature type="domain" description="Biofilm-associated protein BapA-like prefix-like" evidence="3">
    <location>
        <begin position="1101"/>
        <end position="1147"/>
    </location>
</feature>
<evidence type="ECO:0000259" key="2">
    <source>
        <dbReference type="Pfam" id="PF06594"/>
    </source>
</evidence>
<dbReference type="SUPFAM" id="SSF51120">
    <property type="entry name" value="beta-Roll"/>
    <property type="match status" value="1"/>
</dbReference>
<feature type="domain" description="Biofilm-associated protein BapA-like prefix-like" evidence="3">
    <location>
        <begin position="1319"/>
        <end position="1364"/>
    </location>
</feature>
<reference evidence="4 5" key="1">
    <citation type="submission" date="2019-12" db="EMBL/GenBank/DDBJ databases">
        <title>Complete genome sequence of Algicella marina strain 9Alg 56(T) isolated from the red alga Tichocarpus crinitus.</title>
        <authorList>
            <person name="Kim S.-G."/>
            <person name="Nedashkovskaya O.I."/>
        </authorList>
    </citation>
    <scope>NUCLEOTIDE SEQUENCE [LARGE SCALE GENOMIC DNA]</scope>
    <source>
        <strain evidence="4 5">9Alg 56</strain>
    </source>
</reference>
<feature type="domain" description="Haemolysin-type calcium binding-related" evidence="2">
    <location>
        <begin position="1434"/>
        <end position="1472"/>
    </location>
</feature>
<proteinExistence type="predicted"/>
<protein>
    <recommendedName>
        <fullName evidence="6">Haemolysin-type calcium binding-related domain-containing protein</fullName>
    </recommendedName>
</protein>
<feature type="domain" description="Haemolysin-type calcium binding-related" evidence="2">
    <location>
        <begin position="889"/>
        <end position="927"/>
    </location>
</feature>
<keyword evidence="5" id="KW-1185">Reference proteome</keyword>